<protein>
    <recommendedName>
        <fullName evidence="4">AT-hook motif nuclear-localized protein</fullName>
    </recommendedName>
</protein>
<evidence type="ECO:0000259" key="6">
    <source>
        <dbReference type="PROSITE" id="PS51742"/>
    </source>
</evidence>
<comment type="domain">
    <text evidence="4">The PPC domain mediates interactions between AHL proteins.</text>
</comment>
<dbReference type="CDD" id="cd11378">
    <property type="entry name" value="DUF296"/>
    <property type="match status" value="1"/>
</dbReference>
<comment type="caution">
    <text evidence="7">The sequence shown here is derived from an EMBL/GenBank/DDBJ whole genome shotgun (WGS) entry which is preliminary data.</text>
</comment>
<evidence type="ECO:0000256" key="1">
    <source>
        <dbReference type="ARBA" id="ARBA00023015"/>
    </source>
</evidence>
<dbReference type="Proteomes" id="UP001279734">
    <property type="component" value="Unassembled WGS sequence"/>
</dbReference>
<dbReference type="Pfam" id="PF03479">
    <property type="entry name" value="PCC"/>
    <property type="match status" value="1"/>
</dbReference>
<gene>
    <name evidence="7" type="ORF">Nepgr_031582</name>
</gene>
<keyword evidence="2 4" id="KW-0238">DNA-binding</keyword>
<organism evidence="7 8">
    <name type="scientific">Nepenthes gracilis</name>
    <name type="common">Slender pitcher plant</name>
    <dbReference type="NCBI Taxonomy" id="150966"/>
    <lineage>
        <taxon>Eukaryota</taxon>
        <taxon>Viridiplantae</taxon>
        <taxon>Streptophyta</taxon>
        <taxon>Embryophyta</taxon>
        <taxon>Tracheophyta</taxon>
        <taxon>Spermatophyta</taxon>
        <taxon>Magnoliopsida</taxon>
        <taxon>eudicotyledons</taxon>
        <taxon>Gunneridae</taxon>
        <taxon>Pentapetalae</taxon>
        <taxon>Caryophyllales</taxon>
        <taxon>Nepenthaceae</taxon>
        <taxon>Nepenthes</taxon>
    </lineage>
</organism>
<evidence type="ECO:0000256" key="4">
    <source>
        <dbReference type="RuleBase" id="RU367031"/>
    </source>
</evidence>
<feature type="compositionally biased region" description="Low complexity" evidence="5">
    <location>
        <begin position="102"/>
        <end position="126"/>
    </location>
</feature>
<feature type="domain" description="PPC" evidence="6">
    <location>
        <begin position="153"/>
        <end position="296"/>
    </location>
</feature>
<name>A0AAD3TIF4_NEPGR</name>
<dbReference type="SUPFAM" id="SSF117856">
    <property type="entry name" value="AF0104/ALDC/Ptd012-like"/>
    <property type="match status" value="1"/>
</dbReference>
<keyword evidence="3 4" id="KW-0804">Transcription</keyword>
<dbReference type="PANTHER" id="PTHR31500">
    <property type="entry name" value="AT-HOOK MOTIF NUCLEAR-LOCALIZED PROTEIN 9"/>
    <property type="match status" value="1"/>
</dbReference>
<sequence>MEGREGRTLPRSAPYYLHSGVGGSGGSGLTHSGFRNLSNPNVQVQPIVQANSPFGSAFNAEGSTTNFPQGFTVSMPSGGSLSETSKKKRGRPRKYGPDGAKKGAASGAAVVSLGLSPMSSPNLSSPAEKRRKGRPPGSGRKQRLATVGEWMSSSAGLAFTPHVIHVAPQEDIAAKILLFSQQRARAVCIISASGGVSAVTLRQPAPSSSTVTYEGRFEILCLSGSYLVAETGGSLGRTGGVNVSLFSSDGHVIGGAVGGRLIASRPVQVVVGSFVYGSSKPKGKSNADSKDLQNPGIQPSDTTSANAAYRAQNLTPAASVWPHSKAPDPKIPDTNIDMMRG</sequence>
<dbReference type="InterPro" id="IPR005175">
    <property type="entry name" value="PPC_dom"/>
</dbReference>
<feature type="region of interest" description="Disordered" evidence="5">
    <location>
        <begin position="68"/>
        <end position="144"/>
    </location>
</feature>
<reference evidence="7" key="1">
    <citation type="submission" date="2023-05" db="EMBL/GenBank/DDBJ databases">
        <title>Nepenthes gracilis genome sequencing.</title>
        <authorList>
            <person name="Fukushima K."/>
        </authorList>
    </citation>
    <scope>NUCLEOTIDE SEQUENCE</scope>
    <source>
        <strain evidence="7">SING2019-196</strain>
    </source>
</reference>
<keyword evidence="8" id="KW-1185">Reference proteome</keyword>
<evidence type="ECO:0000256" key="2">
    <source>
        <dbReference type="ARBA" id="ARBA00023125"/>
    </source>
</evidence>
<feature type="region of interest" description="Disordered" evidence="5">
    <location>
        <begin position="1"/>
        <end position="37"/>
    </location>
</feature>
<dbReference type="PANTHER" id="PTHR31500:SF64">
    <property type="entry name" value="AT-HOOK MOTIF NUCLEAR-LOCALIZED PROTEIN 12-RELATED"/>
    <property type="match status" value="1"/>
</dbReference>
<evidence type="ECO:0000256" key="5">
    <source>
        <dbReference type="SAM" id="MobiDB-lite"/>
    </source>
</evidence>
<feature type="region of interest" description="Disordered" evidence="5">
    <location>
        <begin position="316"/>
        <end position="341"/>
    </location>
</feature>
<comment type="subcellular location">
    <subcellularLocation>
        <location evidence="4">Nucleus</location>
    </subcellularLocation>
</comment>
<dbReference type="AlphaFoldDB" id="A0AAD3TIF4"/>
<dbReference type="Gene3D" id="3.30.1330.80">
    <property type="entry name" value="Hypothetical protein, similar to alpha- acetolactate decarboxylase, domain 2"/>
    <property type="match status" value="1"/>
</dbReference>
<feature type="region of interest" description="Disordered" evidence="5">
    <location>
        <begin position="279"/>
        <end position="304"/>
    </location>
</feature>
<evidence type="ECO:0000313" key="7">
    <source>
        <dbReference type="EMBL" id="GMH29739.1"/>
    </source>
</evidence>
<evidence type="ECO:0000256" key="3">
    <source>
        <dbReference type="ARBA" id="ARBA00023163"/>
    </source>
</evidence>
<comment type="function">
    <text evidence="4">Transcription factor that specifically binds AT-rich DNA sequences related to the nuclear matrix attachment regions (MARs).</text>
</comment>
<keyword evidence="1 4" id="KW-0805">Transcription regulation</keyword>
<dbReference type="EMBL" id="BSYO01000037">
    <property type="protein sequence ID" value="GMH29739.1"/>
    <property type="molecule type" value="Genomic_DNA"/>
</dbReference>
<keyword evidence="4" id="KW-0539">Nucleus</keyword>
<evidence type="ECO:0000313" key="8">
    <source>
        <dbReference type="Proteomes" id="UP001279734"/>
    </source>
</evidence>
<dbReference type="GO" id="GO:0003680">
    <property type="term" value="F:minor groove of adenine-thymine-rich DNA binding"/>
    <property type="evidence" value="ECO:0007669"/>
    <property type="project" value="UniProtKB-UniRule"/>
</dbReference>
<feature type="compositionally biased region" description="Polar residues" evidence="5">
    <location>
        <begin position="68"/>
        <end position="83"/>
    </location>
</feature>
<feature type="compositionally biased region" description="Polar residues" evidence="5">
    <location>
        <begin position="295"/>
        <end position="304"/>
    </location>
</feature>
<proteinExistence type="predicted"/>
<dbReference type="GO" id="GO:0005634">
    <property type="term" value="C:nucleus"/>
    <property type="evidence" value="ECO:0007669"/>
    <property type="project" value="UniProtKB-SubCell"/>
</dbReference>
<accession>A0AAD3TIF4</accession>
<dbReference type="PROSITE" id="PS51742">
    <property type="entry name" value="PPC"/>
    <property type="match status" value="1"/>
</dbReference>
<dbReference type="InterPro" id="IPR039605">
    <property type="entry name" value="AHL"/>
</dbReference>